<proteinExistence type="inferred from homology"/>
<dbReference type="AlphaFoldDB" id="A0A6A6AWP4"/>
<dbReference type="GeneID" id="54293578"/>
<dbReference type="PROSITE" id="PS01174">
    <property type="entry name" value="LIPASE_GDXG_SER"/>
    <property type="match status" value="1"/>
</dbReference>
<gene>
    <name evidence="5" type="ORF">K452DRAFT_204538</name>
</gene>
<dbReference type="Gene3D" id="3.40.50.1820">
    <property type="entry name" value="alpha/beta hydrolase"/>
    <property type="match status" value="1"/>
</dbReference>
<name>A0A6A6AWP4_9PEZI</name>
<keyword evidence="6" id="KW-1185">Reference proteome</keyword>
<organism evidence="5 6">
    <name type="scientific">Aplosporella prunicola CBS 121167</name>
    <dbReference type="NCBI Taxonomy" id="1176127"/>
    <lineage>
        <taxon>Eukaryota</taxon>
        <taxon>Fungi</taxon>
        <taxon>Dikarya</taxon>
        <taxon>Ascomycota</taxon>
        <taxon>Pezizomycotina</taxon>
        <taxon>Dothideomycetes</taxon>
        <taxon>Dothideomycetes incertae sedis</taxon>
        <taxon>Botryosphaeriales</taxon>
        <taxon>Aplosporellaceae</taxon>
        <taxon>Aplosporella</taxon>
    </lineage>
</organism>
<reference evidence="5" key="1">
    <citation type="journal article" date="2020" name="Stud. Mycol.">
        <title>101 Dothideomycetes genomes: a test case for predicting lifestyles and emergence of pathogens.</title>
        <authorList>
            <person name="Haridas S."/>
            <person name="Albert R."/>
            <person name="Binder M."/>
            <person name="Bloem J."/>
            <person name="Labutti K."/>
            <person name="Salamov A."/>
            <person name="Andreopoulos B."/>
            <person name="Baker S."/>
            <person name="Barry K."/>
            <person name="Bills G."/>
            <person name="Bluhm B."/>
            <person name="Cannon C."/>
            <person name="Castanera R."/>
            <person name="Culley D."/>
            <person name="Daum C."/>
            <person name="Ezra D."/>
            <person name="Gonzalez J."/>
            <person name="Henrissat B."/>
            <person name="Kuo A."/>
            <person name="Liang C."/>
            <person name="Lipzen A."/>
            <person name="Lutzoni F."/>
            <person name="Magnuson J."/>
            <person name="Mondo S."/>
            <person name="Nolan M."/>
            <person name="Ohm R."/>
            <person name="Pangilinan J."/>
            <person name="Park H.-J."/>
            <person name="Ramirez L."/>
            <person name="Alfaro M."/>
            <person name="Sun H."/>
            <person name="Tritt A."/>
            <person name="Yoshinaga Y."/>
            <person name="Zwiers L.-H."/>
            <person name="Turgeon B."/>
            <person name="Goodwin S."/>
            <person name="Spatafora J."/>
            <person name="Crous P."/>
            <person name="Grigoriev I."/>
        </authorList>
    </citation>
    <scope>NUCLEOTIDE SEQUENCE</scope>
    <source>
        <strain evidence="5">CBS 121167</strain>
    </source>
</reference>
<dbReference type="InterPro" id="IPR033140">
    <property type="entry name" value="Lipase_GDXG_put_SER_AS"/>
</dbReference>
<dbReference type="SUPFAM" id="SSF53474">
    <property type="entry name" value="alpha/beta-Hydrolases"/>
    <property type="match status" value="1"/>
</dbReference>
<dbReference type="InterPro" id="IPR029058">
    <property type="entry name" value="AB_hydrolase_fold"/>
</dbReference>
<feature type="non-terminal residue" evidence="5">
    <location>
        <position position="385"/>
    </location>
</feature>
<dbReference type="EMBL" id="ML995522">
    <property type="protein sequence ID" value="KAF2136412.1"/>
    <property type="molecule type" value="Genomic_DNA"/>
</dbReference>
<dbReference type="GO" id="GO:0016787">
    <property type="term" value="F:hydrolase activity"/>
    <property type="evidence" value="ECO:0007669"/>
    <property type="project" value="UniProtKB-KW"/>
</dbReference>
<dbReference type="Proteomes" id="UP000799438">
    <property type="component" value="Unassembled WGS sequence"/>
</dbReference>
<dbReference type="Pfam" id="PF07859">
    <property type="entry name" value="Abhydrolase_3"/>
    <property type="match status" value="1"/>
</dbReference>
<dbReference type="InterPro" id="IPR050300">
    <property type="entry name" value="GDXG_lipolytic_enzyme"/>
</dbReference>
<dbReference type="RefSeq" id="XP_033392130.1">
    <property type="nucleotide sequence ID" value="XM_033536082.1"/>
</dbReference>
<dbReference type="InterPro" id="IPR013094">
    <property type="entry name" value="AB_hydrolase_3"/>
</dbReference>
<sequence length="385" mass="40752">PLRGLYVLLTALTTLARLPIWTLLYALPATRPVRTWTLSQTLRVRLLRALLECYAALDLRTPLSLDAGAEGERWERVPGVGEGWLRGVLRDERVRPEAVGGTWFPAPVKNDDDDDVGAVVLHVHGGAFTIGTGRDAAASSAATALLTHLNPPPSSSSSNPSTYSPRITHVLTLQYRLASRPTHAPFPAALQDTLSAYVHLTQTHAIPAARIVLSGDSAGATLVLGLLRYLAEYGAELDLAPPGAALLWSPWVDVAAGEGALDRGALAGAGGGTDYCGEGFVAWGRGAWLRGLEGTGAQDERLPYASPAGYAFKSPSPLFVQVGAVEALRPSVVRWVGQMREQGTPTIPLSVTPNVPHDILMAGMGLAFKAELADMVAVAGEWLRG</sequence>
<accession>A0A6A6AWP4</accession>
<evidence type="ECO:0000256" key="3">
    <source>
        <dbReference type="PROSITE-ProRule" id="PRU10038"/>
    </source>
</evidence>
<evidence type="ECO:0000259" key="4">
    <source>
        <dbReference type="Pfam" id="PF07859"/>
    </source>
</evidence>
<evidence type="ECO:0000313" key="5">
    <source>
        <dbReference type="EMBL" id="KAF2136412.1"/>
    </source>
</evidence>
<evidence type="ECO:0000256" key="1">
    <source>
        <dbReference type="ARBA" id="ARBA00010515"/>
    </source>
</evidence>
<comment type="similarity">
    <text evidence="1">Belongs to the 'GDXG' lipolytic enzyme family.</text>
</comment>
<feature type="non-terminal residue" evidence="5">
    <location>
        <position position="1"/>
    </location>
</feature>
<dbReference type="OrthoDB" id="2152029at2759"/>
<keyword evidence="2" id="KW-0378">Hydrolase</keyword>
<dbReference type="PANTHER" id="PTHR48081:SF8">
    <property type="entry name" value="ALPHA_BETA HYDROLASE FOLD-3 DOMAIN-CONTAINING PROTEIN-RELATED"/>
    <property type="match status" value="1"/>
</dbReference>
<protein>
    <recommendedName>
        <fullName evidence="4">Alpha/beta hydrolase fold-3 domain-containing protein</fullName>
    </recommendedName>
</protein>
<dbReference type="PANTHER" id="PTHR48081">
    <property type="entry name" value="AB HYDROLASE SUPERFAMILY PROTEIN C4A8.06C"/>
    <property type="match status" value="1"/>
</dbReference>
<feature type="active site" evidence="3">
    <location>
        <position position="217"/>
    </location>
</feature>
<feature type="domain" description="Alpha/beta hydrolase fold-3" evidence="4">
    <location>
        <begin position="170"/>
        <end position="360"/>
    </location>
</feature>
<evidence type="ECO:0000313" key="6">
    <source>
        <dbReference type="Proteomes" id="UP000799438"/>
    </source>
</evidence>
<evidence type="ECO:0000256" key="2">
    <source>
        <dbReference type="ARBA" id="ARBA00022801"/>
    </source>
</evidence>